<reference evidence="9" key="1">
    <citation type="submission" date="2023-02" db="EMBL/GenBank/DDBJ databases">
        <title>Mating type loci evolution in Malassezia.</title>
        <authorList>
            <person name="Coelho M.A."/>
        </authorList>
    </citation>
    <scope>NUCLEOTIDE SEQUENCE</scope>
    <source>
        <strain evidence="9">CBS 14136</strain>
    </source>
</reference>
<sequence length="678" mass="72098">MALRNGLAISAGIRAALHDRRPIVALESTIITHGLPRPTNFETAVAVEDAVRCAGAEPATIALLDGVAHIGLTQEQLERVADSKTDVVKASRANLAQTLAKGKGFIGGTTVSGTMALAHLAGIDVFATGGIGGVHRNAESSMDISADLTELGRTPVAVFSSGAKSILDIPRTLEYLETQGVPVMTLNPSGEFPCFYTRFSGQFVPSVPNVQEAARIIAHNRFLGLQNGLLFGVPIPEEYEHEGAEIQQAVEIAIRESVKLGIDRRGKEVTPWLLQRVAQLAKQSIQSNIALVINNAKVAAECAVHLRTITSNTSLNTPQHMTGEHQHEPCAVLVVGCAAVDVTSQCTTKAVMESTATGRVALSVGGVSHNVAYAAHLLSSRPSGVVLAAPMNAYDAHGIFLQNEIKHKDLQIDNTLVAKDAPTPVCNLLLDQKGNLVTGVADMSTVELILSPQRVAKLFFRHFSPNLKAVAADANMKADSLLELTRLCANHKVPMLYEPTSIAKAGRLVDALLGQKCRVHTITPNALELSHMAEIMRSKGFAPRTNLPTLEVQFSDNLQKVLEDASVVLELASALFIKLGKSGVLCIWKEASGANLNPEASIYYAPAHKLDPSLPTNTTGAGDTFTGAILAGMRKLNNTTWTKKDVIRLVTVAQAASVRTLYSNKAVSPTLSSLPSVA</sequence>
<dbReference type="EMBL" id="CP118377">
    <property type="protein sequence ID" value="WFD43973.1"/>
    <property type="molecule type" value="Genomic_DNA"/>
</dbReference>
<dbReference type="SUPFAM" id="SSF53613">
    <property type="entry name" value="Ribokinase-like"/>
    <property type="match status" value="1"/>
</dbReference>
<dbReference type="Pfam" id="PF04227">
    <property type="entry name" value="Indigoidine_A"/>
    <property type="match status" value="1"/>
</dbReference>
<dbReference type="Proteomes" id="UP001214628">
    <property type="component" value="Chromosome 3"/>
</dbReference>
<dbReference type="HAMAP" id="MF_01876">
    <property type="entry name" value="PsiMP_glycosidase"/>
    <property type="match status" value="1"/>
</dbReference>
<feature type="domain" description="Carbohydrate kinase PfkB" evidence="8">
    <location>
        <begin position="333"/>
        <end position="657"/>
    </location>
</feature>
<dbReference type="GO" id="GO:0046872">
    <property type="term" value="F:metal ion binding"/>
    <property type="evidence" value="ECO:0007669"/>
    <property type="project" value="UniProtKB-KW"/>
</dbReference>
<dbReference type="Pfam" id="PF00294">
    <property type="entry name" value="PfkB"/>
    <property type="match status" value="1"/>
</dbReference>
<dbReference type="GO" id="GO:0016798">
    <property type="term" value="F:hydrolase activity, acting on glycosyl bonds"/>
    <property type="evidence" value="ECO:0007669"/>
    <property type="project" value="UniProtKB-KW"/>
</dbReference>
<dbReference type="InterPro" id="IPR022830">
    <property type="entry name" value="Indigdn_synthA-like"/>
</dbReference>
<dbReference type="InterPro" id="IPR011611">
    <property type="entry name" value="PfkB_dom"/>
</dbReference>
<dbReference type="Gene3D" id="3.40.1790.10">
    <property type="entry name" value="Indigoidine synthase domain"/>
    <property type="match status" value="1"/>
</dbReference>
<evidence type="ECO:0000256" key="1">
    <source>
        <dbReference type="ARBA" id="ARBA00022679"/>
    </source>
</evidence>
<evidence type="ECO:0000313" key="9">
    <source>
        <dbReference type="EMBL" id="WFD43973.1"/>
    </source>
</evidence>
<keyword evidence="7" id="KW-0326">Glycosidase</keyword>
<organism evidence="9 10">
    <name type="scientific">Malassezia psittaci</name>
    <dbReference type="NCBI Taxonomy" id="1821823"/>
    <lineage>
        <taxon>Eukaryota</taxon>
        <taxon>Fungi</taxon>
        <taxon>Dikarya</taxon>
        <taxon>Basidiomycota</taxon>
        <taxon>Ustilaginomycotina</taxon>
        <taxon>Malasseziomycetes</taxon>
        <taxon>Malasseziales</taxon>
        <taxon>Malasseziaceae</taxon>
        <taxon>Malassezia</taxon>
    </lineage>
</organism>
<evidence type="ECO:0000313" key="10">
    <source>
        <dbReference type="Proteomes" id="UP001214628"/>
    </source>
</evidence>
<name>A0AAF0FG22_9BASI</name>
<keyword evidence="6" id="KW-0456">Lyase</keyword>
<dbReference type="AlphaFoldDB" id="A0AAF0FG22"/>
<evidence type="ECO:0000256" key="4">
    <source>
        <dbReference type="ARBA" id="ARBA00022801"/>
    </source>
</evidence>
<evidence type="ECO:0000256" key="3">
    <source>
        <dbReference type="ARBA" id="ARBA00022777"/>
    </source>
</evidence>
<evidence type="ECO:0000256" key="7">
    <source>
        <dbReference type="ARBA" id="ARBA00023295"/>
    </source>
</evidence>
<dbReference type="PROSITE" id="PS00584">
    <property type="entry name" value="PFKB_KINASES_2"/>
    <property type="match status" value="1"/>
</dbReference>
<dbReference type="Gene3D" id="3.40.1190.20">
    <property type="match status" value="1"/>
</dbReference>
<dbReference type="InterPro" id="IPR007342">
    <property type="entry name" value="PsuG"/>
</dbReference>
<evidence type="ECO:0000256" key="6">
    <source>
        <dbReference type="ARBA" id="ARBA00023239"/>
    </source>
</evidence>
<dbReference type="PANTHER" id="PTHR42909">
    <property type="entry name" value="ZGC:136858"/>
    <property type="match status" value="1"/>
</dbReference>
<keyword evidence="4" id="KW-0378">Hydrolase</keyword>
<dbReference type="InterPro" id="IPR002173">
    <property type="entry name" value="Carboh/pur_kinase_PfkB_CS"/>
</dbReference>
<dbReference type="GO" id="GO:0005737">
    <property type="term" value="C:cytoplasm"/>
    <property type="evidence" value="ECO:0007669"/>
    <property type="project" value="TreeGrafter"/>
</dbReference>
<dbReference type="GO" id="GO:0016301">
    <property type="term" value="F:kinase activity"/>
    <property type="evidence" value="ECO:0007669"/>
    <property type="project" value="UniProtKB-KW"/>
</dbReference>
<keyword evidence="1" id="KW-0808">Transferase</keyword>
<keyword evidence="2" id="KW-0479">Metal-binding</keyword>
<keyword evidence="3" id="KW-0418">Kinase</keyword>
<evidence type="ECO:0000256" key="2">
    <source>
        <dbReference type="ARBA" id="ARBA00022723"/>
    </source>
</evidence>
<proteinExistence type="inferred from homology"/>
<evidence type="ECO:0000259" key="8">
    <source>
        <dbReference type="Pfam" id="PF00294"/>
    </source>
</evidence>
<keyword evidence="10" id="KW-1185">Reference proteome</keyword>
<dbReference type="InterPro" id="IPR029056">
    <property type="entry name" value="Ribokinase-like"/>
</dbReference>
<gene>
    <name evidence="9" type="ORF">MPSI1_002638</name>
</gene>
<keyword evidence="5" id="KW-0464">Manganese</keyword>
<dbReference type="GO" id="GO:0004730">
    <property type="term" value="F:pseudouridylate synthase activity"/>
    <property type="evidence" value="ECO:0007669"/>
    <property type="project" value="InterPro"/>
</dbReference>
<protein>
    <recommendedName>
        <fullName evidence="8">Carbohydrate kinase PfkB domain-containing protein</fullName>
    </recommendedName>
</protein>
<dbReference type="PANTHER" id="PTHR42909:SF1">
    <property type="entry name" value="CARBOHYDRATE KINASE PFKB DOMAIN-CONTAINING PROTEIN"/>
    <property type="match status" value="1"/>
</dbReference>
<accession>A0AAF0FG22</accession>
<dbReference type="SUPFAM" id="SSF110581">
    <property type="entry name" value="Indigoidine synthase A-like"/>
    <property type="match status" value="1"/>
</dbReference>
<evidence type="ECO:0000256" key="5">
    <source>
        <dbReference type="ARBA" id="ARBA00023211"/>
    </source>
</evidence>